<feature type="transmembrane region" description="Helical" evidence="24">
    <location>
        <begin position="754"/>
        <end position="770"/>
    </location>
</feature>
<feature type="domain" description="Alanine dehydrogenase/pyridine nucleotide transhydrogenase NAD(H)-binding" evidence="25">
    <location>
        <begin position="199"/>
        <end position="363"/>
    </location>
</feature>
<comment type="function">
    <text evidence="20">The transhydrogenation between NADH and NADP is coupled to respiration and ATP hydrolysis and functions as a proton pump across the membrane. May play a role in reactive oxygen species (ROS) detoxification in the adrenal gland.</text>
</comment>
<name>A0A9P6EV44_9AGAR</name>
<evidence type="ECO:0000256" key="6">
    <source>
        <dbReference type="ARBA" id="ARBA00022475"/>
    </source>
</evidence>
<reference evidence="27" key="1">
    <citation type="submission" date="2020-11" db="EMBL/GenBank/DDBJ databases">
        <authorList>
            <consortium name="DOE Joint Genome Institute"/>
            <person name="Ahrendt S."/>
            <person name="Riley R."/>
            <person name="Andreopoulos W."/>
            <person name="Labutti K."/>
            <person name="Pangilinan J."/>
            <person name="Ruiz-Duenas F.J."/>
            <person name="Barrasa J.M."/>
            <person name="Sanchez-Garcia M."/>
            <person name="Camarero S."/>
            <person name="Miyauchi S."/>
            <person name="Serrano A."/>
            <person name="Linde D."/>
            <person name="Babiker R."/>
            <person name="Drula E."/>
            <person name="Ayuso-Fernandez I."/>
            <person name="Pacheco R."/>
            <person name="Padilla G."/>
            <person name="Ferreira P."/>
            <person name="Barriuso J."/>
            <person name="Kellner H."/>
            <person name="Castanera R."/>
            <person name="Alfaro M."/>
            <person name="Ramirez L."/>
            <person name="Pisabarro A.G."/>
            <person name="Kuo A."/>
            <person name="Tritt A."/>
            <person name="Lipzen A."/>
            <person name="He G."/>
            <person name="Yan M."/>
            <person name="Ng V."/>
            <person name="Cullen D."/>
            <person name="Martin F."/>
            <person name="Rosso M.-N."/>
            <person name="Henrissat B."/>
            <person name="Hibbett D."/>
            <person name="Martinez A.T."/>
            <person name="Grigoriev I.V."/>
        </authorList>
    </citation>
    <scope>NUCLEOTIDE SEQUENCE</scope>
    <source>
        <strain evidence="27">CBS 506.95</strain>
    </source>
</reference>
<dbReference type="PROSITE" id="PS00836">
    <property type="entry name" value="ALADH_PNT_1"/>
    <property type="match status" value="1"/>
</dbReference>
<feature type="transmembrane region" description="Helical" evidence="24">
    <location>
        <begin position="599"/>
        <end position="617"/>
    </location>
</feature>
<dbReference type="NCBIfam" id="NF006942">
    <property type="entry name" value="PRK09424.1"/>
    <property type="match status" value="1"/>
</dbReference>
<dbReference type="NCBIfam" id="TIGR00561">
    <property type="entry name" value="pntA"/>
    <property type="match status" value="1"/>
</dbReference>
<feature type="transmembrane region" description="Helical" evidence="24">
    <location>
        <begin position="533"/>
        <end position="553"/>
    </location>
</feature>
<gene>
    <name evidence="27" type="ORF">CPB83DRAFT_841492</name>
</gene>
<evidence type="ECO:0000256" key="7">
    <source>
        <dbReference type="ARBA" id="ARBA00022519"/>
    </source>
</evidence>
<feature type="transmembrane region" description="Helical" evidence="24">
    <location>
        <begin position="506"/>
        <end position="527"/>
    </location>
</feature>
<dbReference type="FunFam" id="3.40.50.720:FF:000028">
    <property type="entry name" value="NAD(P) transhydrogenase subunit alpha"/>
    <property type="match status" value="1"/>
</dbReference>
<dbReference type="InterPro" id="IPR026255">
    <property type="entry name" value="NADP_transhyd_a"/>
</dbReference>
<dbReference type="EC" id="7.1.1.1" evidence="5"/>
<dbReference type="InterPro" id="IPR008143">
    <property type="entry name" value="Ala_DH/PNT_CS2"/>
</dbReference>
<dbReference type="GO" id="GO:0016491">
    <property type="term" value="F:oxidoreductase activity"/>
    <property type="evidence" value="ECO:0007669"/>
    <property type="project" value="InterPro"/>
</dbReference>
<dbReference type="GO" id="GO:0005743">
    <property type="term" value="C:mitochondrial inner membrane"/>
    <property type="evidence" value="ECO:0007669"/>
    <property type="project" value="UniProtKB-SubCell"/>
</dbReference>
<dbReference type="InterPro" id="IPR008142">
    <property type="entry name" value="AlaDH/PNT_CS1"/>
</dbReference>
<dbReference type="Pfam" id="PF05222">
    <property type="entry name" value="AlaDh_PNT_N"/>
    <property type="match status" value="1"/>
</dbReference>
<keyword evidence="15" id="KW-0007">Acetylation</keyword>
<feature type="transmembrane region" description="Helical" evidence="24">
    <location>
        <begin position="680"/>
        <end position="700"/>
    </location>
</feature>
<feature type="domain" description="Alanine dehydrogenase/pyridine nucleotide transhydrogenase N-terminal" evidence="26">
    <location>
        <begin position="61"/>
        <end position="190"/>
    </location>
</feature>
<keyword evidence="9" id="KW-0547">Nucleotide-binding</keyword>
<dbReference type="InterPro" id="IPR007886">
    <property type="entry name" value="AlaDH/PNT_N"/>
</dbReference>
<dbReference type="AlphaFoldDB" id="A0A9P6EV44"/>
<dbReference type="GO" id="GO:0005886">
    <property type="term" value="C:plasma membrane"/>
    <property type="evidence" value="ECO:0007669"/>
    <property type="project" value="UniProtKB-SubCell"/>
</dbReference>
<evidence type="ECO:0000256" key="8">
    <source>
        <dbReference type="ARBA" id="ARBA00022692"/>
    </source>
</evidence>
<feature type="transmembrane region" description="Helical" evidence="24">
    <location>
        <begin position="649"/>
        <end position="668"/>
    </location>
</feature>
<dbReference type="Gene3D" id="3.40.50.1220">
    <property type="entry name" value="TPP-binding domain"/>
    <property type="match status" value="1"/>
</dbReference>
<dbReference type="PROSITE" id="PS00837">
    <property type="entry name" value="ALADH_PNT_2"/>
    <property type="match status" value="1"/>
</dbReference>
<keyword evidence="7" id="KW-0997">Cell inner membrane</keyword>
<evidence type="ECO:0000256" key="11">
    <source>
        <dbReference type="ARBA" id="ARBA00022857"/>
    </source>
</evidence>
<keyword evidence="10" id="KW-0999">Mitochondrion inner membrane</keyword>
<evidence type="ECO:0000256" key="21">
    <source>
        <dbReference type="ARBA" id="ARBA00061558"/>
    </source>
</evidence>
<feature type="transmembrane region" description="Helical" evidence="24">
    <location>
        <begin position="806"/>
        <end position="824"/>
    </location>
</feature>
<comment type="catalytic activity">
    <reaction evidence="19">
        <text>NAD(+) + NADPH + H(+)(in) = NADH + NADP(+) + H(+)(out)</text>
        <dbReference type="Rhea" id="RHEA:47992"/>
        <dbReference type="ChEBI" id="CHEBI:15378"/>
        <dbReference type="ChEBI" id="CHEBI:57540"/>
        <dbReference type="ChEBI" id="CHEBI:57783"/>
        <dbReference type="ChEBI" id="CHEBI:57945"/>
        <dbReference type="ChEBI" id="CHEBI:58349"/>
        <dbReference type="EC" id="7.1.1.1"/>
    </reaction>
</comment>
<dbReference type="SUPFAM" id="SSF52467">
    <property type="entry name" value="DHS-like NAD/FAD-binding domain"/>
    <property type="match status" value="1"/>
</dbReference>
<feature type="transmembrane region" description="Helical" evidence="24">
    <location>
        <begin position="573"/>
        <end position="593"/>
    </location>
</feature>
<protein>
    <recommendedName>
        <fullName evidence="22">NAD(P) transhydrogenase, mitochondrial</fullName>
        <ecNumber evidence="5">7.1.1.1</ecNumber>
    </recommendedName>
    <alternativeName>
        <fullName evidence="23">Nicotinamide nucleotide transhydrogenase</fullName>
    </alternativeName>
</protein>
<evidence type="ECO:0000256" key="13">
    <source>
        <dbReference type="ARBA" id="ARBA00022967"/>
    </source>
</evidence>
<dbReference type="SUPFAM" id="SSF51735">
    <property type="entry name" value="NAD(P)-binding Rossmann-fold domains"/>
    <property type="match status" value="1"/>
</dbReference>
<dbReference type="CDD" id="cd05304">
    <property type="entry name" value="Rubrum_tdh"/>
    <property type="match status" value="1"/>
</dbReference>
<evidence type="ECO:0000256" key="20">
    <source>
        <dbReference type="ARBA" id="ARBA00054910"/>
    </source>
</evidence>
<feature type="transmembrane region" description="Helical" evidence="24">
    <location>
        <begin position="712"/>
        <end position="733"/>
    </location>
</feature>
<dbReference type="EMBL" id="MU157824">
    <property type="protein sequence ID" value="KAF9535269.1"/>
    <property type="molecule type" value="Genomic_DNA"/>
</dbReference>
<evidence type="ECO:0000256" key="17">
    <source>
        <dbReference type="ARBA" id="ARBA00023128"/>
    </source>
</evidence>
<evidence type="ECO:0000256" key="18">
    <source>
        <dbReference type="ARBA" id="ARBA00023136"/>
    </source>
</evidence>
<comment type="similarity">
    <text evidence="21">In the C-terminal section; belongs to the PNT beta subunit family.</text>
</comment>
<keyword evidence="17" id="KW-0496">Mitochondrion</keyword>
<dbReference type="Proteomes" id="UP000807306">
    <property type="component" value="Unassembled WGS sequence"/>
</dbReference>
<feature type="transmembrane region" description="Helical" evidence="24">
    <location>
        <begin position="624"/>
        <end position="643"/>
    </location>
</feature>
<evidence type="ECO:0000256" key="22">
    <source>
        <dbReference type="ARBA" id="ARBA00074145"/>
    </source>
</evidence>
<feature type="transmembrane region" description="Helical" evidence="24">
    <location>
        <begin position="478"/>
        <end position="499"/>
    </location>
</feature>
<keyword evidence="12" id="KW-0809">Transit peptide</keyword>
<evidence type="ECO:0000259" key="26">
    <source>
        <dbReference type="SMART" id="SM01003"/>
    </source>
</evidence>
<evidence type="ECO:0000313" key="28">
    <source>
        <dbReference type="Proteomes" id="UP000807306"/>
    </source>
</evidence>
<dbReference type="GO" id="GO:0008750">
    <property type="term" value="F:proton-translocating NAD(P)+ transhydrogenase activity"/>
    <property type="evidence" value="ECO:0007669"/>
    <property type="project" value="UniProtKB-EC"/>
</dbReference>
<dbReference type="InterPro" id="IPR034300">
    <property type="entry name" value="PNTB-like"/>
</dbReference>
<dbReference type="OrthoDB" id="37244at2759"/>
<comment type="similarity">
    <text evidence="3">In the N-terminal section; belongs to the AlaDH/PNT family.</text>
</comment>
<evidence type="ECO:0000256" key="3">
    <source>
        <dbReference type="ARBA" id="ARBA00005624"/>
    </source>
</evidence>
<dbReference type="Pfam" id="PF02233">
    <property type="entry name" value="PNTB"/>
    <property type="match status" value="1"/>
</dbReference>
<dbReference type="SMART" id="SM01002">
    <property type="entry name" value="AlaDh_PNT_C"/>
    <property type="match status" value="1"/>
</dbReference>
<keyword evidence="14 24" id="KW-1133">Transmembrane helix</keyword>
<evidence type="ECO:0000259" key="25">
    <source>
        <dbReference type="SMART" id="SM01002"/>
    </source>
</evidence>
<dbReference type="FunFam" id="3.40.50.1220:FF:000002">
    <property type="entry name" value="NAD(P) transhydrogenase subunit beta"/>
    <property type="match status" value="1"/>
</dbReference>
<dbReference type="Gene3D" id="3.40.50.720">
    <property type="entry name" value="NAD(P)-binding Rossmann-like Domain"/>
    <property type="match status" value="2"/>
</dbReference>
<keyword evidence="11" id="KW-0521">NADP</keyword>
<evidence type="ECO:0000256" key="12">
    <source>
        <dbReference type="ARBA" id="ARBA00022946"/>
    </source>
</evidence>
<evidence type="ECO:0000313" key="27">
    <source>
        <dbReference type="EMBL" id="KAF9535269.1"/>
    </source>
</evidence>
<evidence type="ECO:0000256" key="1">
    <source>
        <dbReference type="ARBA" id="ARBA00004292"/>
    </source>
</evidence>
<comment type="subcellular location">
    <subcellularLocation>
        <location evidence="2">Cell inner membrane</location>
        <topology evidence="2">Multi-pass membrane protein</topology>
    </subcellularLocation>
    <subcellularLocation>
        <location evidence="1">Mitochondrion inner membrane</location>
        <topology evidence="1">Multi-pass membrane protein</topology>
        <orientation evidence="1">Matrix side</orientation>
    </subcellularLocation>
</comment>
<dbReference type="PANTHER" id="PTHR10160">
    <property type="entry name" value="NAD(P) TRANSHYDROGENASE"/>
    <property type="match status" value="1"/>
</dbReference>
<keyword evidence="16" id="KW-0520">NAD</keyword>
<keyword evidence="8 24" id="KW-0812">Transmembrane</keyword>
<dbReference type="InterPro" id="IPR029035">
    <property type="entry name" value="DHS-like_NAD/FAD-binding_dom"/>
</dbReference>
<evidence type="ECO:0000256" key="16">
    <source>
        <dbReference type="ARBA" id="ARBA00023027"/>
    </source>
</evidence>
<evidence type="ECO:0000256" key="19">
    <source>
        <dbReference type="ARBA" id="ARBA00048202"/>
    </source>
</evidence>
<dbReference type="SUPFAM" id="SSF52283">
    <property type="entry name" value="Formate/glycerate dehydrogenase catalytic domain-like"/>
    <property type="match status" value="1"/>
</dbReference>
<keyword evidence="6" id="KW-1003">Cell membrane</keyword>
<keyword evidence="18 24" id="KW-0472">Membrane</keyword>
<evidence type="ECO:0000256" key="23">
    <source>
        <dbReference type="ARBA" id="ARBA00079255"/>
    </source>
</evidence>
<dbReference type="Pfam" id="PF01262">
    <property type="entry name" value="AlaDh_PNT_C"/>
    <property type="match status" value="1"/>
</dbReference>
<evidence type="ECO:0000256" key="5">
    <source>
        <dbReference type="ARBA" id="ARBA00012943"/>
    </source>
</evidence>
<evidence type="ECO:0000256" key="10">
    <source>
        <dbReference type="ARBA" id="ARBA00022792"/>
    </source>
</evidence>
<dbReference type="Pfam" id="PF12769">
    <property type="entry name" value="PNTB_4TM"/>
    <property type="match status" value="1"/>
</dbReference>
<keyword evidence="13" id="KW-1278">Translocase</keyword>
<comment type="subunit">
    <text evidence="4">Homodimer.</text>
</comment>
<comment type="caution">
    <text evidence="27">The sequence shown here is derived from an EMBL/GenBank/DDBJ whole genome shotgun (WGS) entry which is preliminary data.</text>
</comment>
<dbReference type="InterPro" id="IPR036291">
    <property type="entry name" value="NAD(P)-bd_dom_sf"/>
</dbReference>
<proteinExistence type="inferred from homology"/>
<dbReference type="GO" id="GO:0050661">
    <property type="term" value="F:NADP binding"/>
    <property type="evidence" value="ECO:0007669"/>
    <property type="project" value="TreeGrafter"/>
</dbReference>
<evidence type="ECO:0000256" key="14">
    <source>
        <dbReference type="ARBA" id="ARBA00022989"/>
    </source>
</evidence>
<dbReference type="InterPro" id="IPR024605">
    <property type="entry name" value="NADP_transhyd_a_C"/>
</dbReference>
<evidence type="ECO:0000256" key="2">
    <source>
        <dbReference type="ARBA" id="ARBA00004429"/>
    </source>
</evidence>
<evidence type="ECO:0000256" key="15">
    <source>
        <dbReference type="ARBA" id="ARBA00022990"/>
    </source>
</evidence>
<dbReference type="InterPro" id="IPR007698">
    <property type="entry name" value="AlaDH/PNT_NAD(H)-bd"/>
</dbReference>
<accession>A0A9P6EV44</accession>
<keyword evidence="28" id="KW-1185">Reference proteome</keyword>
<dbReference type="SMART" id="SM01003">
    <property type="entry name" value="AlaDh_PNT_N"/>
    <property type="match status" value="1"/>
</dbReference>
<evidence type="ECO:0000256" key="24">
    <source>
        <dbReference type="SAM" id="Phobius"/>
    </source>
</evidence>
<feature type="transmembrane region" description="Helical" evidence="24">
    <location>
        <begin position="830"/>
        <end position="852"/>
    </location>
</feature>
<organism evidence="27 28">
    <name type="scientific">Crepidotus variabilis</name>
    <dbReference type="NCBI Taxonomy" id="179855"/>
    <lineage>
        <taxon>Eukaryota</taxon>
        <taxon>Fungi</taxon>
        <taxon>Dikarya</taxon>
        <taxon>Basidiomycota</taxon>
        <taxon>Agaricomycotina</taxon>
        <taxon>Agaricomycetes</taxon>
        <taxon>Agaricomycetidae</taxon>
        <taxon>Agaricales</taxon>
        <taxon>Agaricineae</taxon>
        <taxon>Crepidotaceae</taxon>
        <taxon>Crepidotus</taxon>
    </lineage>
</organism>
<dbReference type="GO" id="GO:0006740">
    <property type="term" value="P:NADPH regeneration"/>
    <property type="evidence" value="ECO:0007669"/>
    <property type="project" value="TreeGrafter"/>
</dbReference>
<evidence type="ECO:0000256" key="4">
    <source>
        <dbReference type="ARBA" id="ARBA00011738"/>
    </source>
</evidence>
<evidence type="ECO:0000256" key="9">
    <source>
        <dbReference type="ARBA" id="ARBA00022741"/>
    </source>
</evidence>
<dbReference type="PANTHER" id="PTHR10160:SF19">
    <property type="entry name" value="PROTON-TRANSLOCATING NAD(P)(+) TRANSHYDROGENASE"/>
    <property type="match status" value="1"/>
</dbReference>
<sequence>MAGMPYLAPFKGTSLCFVTSLSRFSFGARRCLHSTPRTYNTISEKPPLDGSGVPYSSLNIGVPRELFPNERRVALTPQNAALLRKKGFANVLVERNAGAEAQFLDEQYAAAGAKLVSHDELYRSTDIMLKVRPPLVGDEVDFLKEGSTVISFLYPAQNKAIVDQLAARKVNAFAVRVGKRVLPSSMANIAGYKAVLEASNHFGRFLTGQVTAAGCIPPGKVLVIGAGVAGLSAIATARRLGAIVRGFDTRSAAREQVQSLGAEFIEVEFEEEGGGAGGYAKVMSKEFIAAEMALFLEQCKDVDIVITTALIPGKPAPKLITHEMIAAMKQGSVVVDLASEAGGNCEATVPGQLVVKNGVTIIGYTDLPSRLPTQSSTLYSNNIVKFLLSIGGDGKYSIDLKDEVVRGSLVVQQGSVLPPAPRPAPPPAAAPVQVRPEEKVVAITPWQKASREVAVVTAGMGGVVALGKATGATFMDSFFTFGLAGLVGYNVVWGVAPALHSPLMSVTNAVSGLVGVAGMFVMGGGYFPGTIPQALGAAAVLLATINVSGGFIITKRMLDMFKRPTDPPEYSWLYGVPGIIFTGGFLAAASTGMAGLVQAGYLTSSLLCIGSLSGLASQTTARQGNALGILGVGTGVLTSLAAVGFPLEVLGQFAGVAAIGGLIGTVVGRRVTATELPQTVALLHSIVGLSAVLTSVGSVLQDTAHLSTLHMVTAYLGVVIGGITFTGSIVAFLKLAAKMSSKPLALPGKHFINMSLLSANAATMAGFLTATPTPAIAASFLGASTVLSFLKGFTTTAAIGGADMPVVITVLNAYSGFALVAEGFMLDNPLLISVGSLIGVSGSILSYIMCVAMNRSLTNVLFGGISAPVSSEAHKIEGTITKTTVDDTVEALANADSVILVVGYGMAVAKAQYAISEITALLRSKGITVRFAIHPVAGRMPGQCNVLLAEASVPYDIVLEMDEINDDFKDTDVTLVIGANDTVNPIALEPGSAIAGMPVLHAWKSKQVIVMKRGLASGYADVPNPMFYMPGTKMLFGDAKDTCDALKRGLDSKYSS</sequence>